<sequence>MGRWHPGGAPHAASHRTDQAALRRLCQGGGGSRSWLSNLAVASAVAFALASLLRLANSGPAVLPAASFVGSRLPASGDSGDLRRAPLLSQMLATATEEVPRELLERELVVELGPGGELPGQGPASRRDVLLGGAWGGLLGFFTAELATEAATPEVPEDRAAALEASQRQAQEVCDSCCAKDWCECDFCDCSAFLESQGYKVPLDAPRAFAKAGKTEWGKVLDWQSANIPHWEPVARENLRADNSTFPGAGLGLFTQAALPADSVLPPYWGPLLTFAEVGRAQNTPENEYVWCSSNNGLAAMGMSKDELTQGPKAREIAFCTDGRASVEQNLAGFVNAAASQAQCGATNVRMCELGQVMYFRTTKPVPAGSELVTDYGGFYWGGFQGCPEEST</sequence>
<dbReference type="Proteomes" id="UP000626109">
    <property type="component" value="Unassembled WGS sequence"/>
</dbReference>
<gene>
    <name evidence="2" type="ORF">PGLA1383_LOCUS43606</name>
    <name evidence="3" type="ORF">PGLA2088_LOCUS38943</name>
</gene>
<reference evidence="3" key="1">
    <citation type="submission" date="2021-02" db="EMBL/GenBank/DDBJ databases">
        <authorList>
            <person name="Dougan E. K."/>
            <person name="Rhodes N."/>
            <person name="Thang M."/>
            <person name="Chan C."/>
        </authorList>
    </citation>
    <scope>NUCLEOTIDE SEQUENCE</scope>
</reference>
<organism evidence="3 4">
    <name type="scientific">Polarella glacialis</name>
    <name type="common">Dinoflagellate</name>
    <dbReference type="NCBI Taxonomy" id="89957"/>
    <lineage>
        <taxon>Eukaryota</taxon>
        <taxon>Sar</taxon>
        <taxon>Alveolata</taxon>
        <taxon>Dinophyceae</taxon>
        <taxon>Suessiales</taxon>
        <taxon>Suessiaceae</taxon>
        <taxon>Polarella</taxon>
    </lineage>
</organism>
<proteinExistence type="predicted"/>
<evidence type="ECO:0000313" key="4">
    <source>
        <dbReference type="Proteomes" id="UP000626109"/>
    </source>
</evidence>
<evidence type="ECO:0000313" key="2">
    <source>
        <dbReference type="EMBL" id="CAE8626703.1"/>
    </source>
</evidence>
<evidence type="ECO:0000259" key="1">
    <source>
        <dbReference type="Pfam" id="PF00856"/>
    </source>
</evidence>
<dbReference type="Proteomes" id="UP000654075">
    <property type="component" value="Unassembled WGS sequence"/>
</dbReference>
<dbReference type="Pfam" id="PF00856">
    <property type="entry name" value="SET"/>
    <property type="match status" value="1"/>
</dbReference>
<keyword evidence="5" id="KW-1185">Reference proteome</keyword>
<dbReference type="InterPro" id="IPR046341">
    <property type="entry name" value="SET_dom_sf"/>
</dbReference>
<comment type="caution">
    <text evidence="3">The sequence shown here is derived from an EMBL/GenBank/DDBJ whole genome shotgun (WGS) entry which is preliminary data.</text>
</comment>
<protein>
    <recommendedName>
        <fullName evidence="1">SET domain-containing protein</fullName>
    </recommendedName>
</protein>
<dbReference type="AlphaFoldDB" id="A0A813L041"/>
<dbReference type="EMBL" id="CAJNNV010029010">
    <property type="protein sequence ID" value="CAE8626703.1"/>
    <property type="molecule type" value="Genomic_DNA"/>
</dbReference>
<dbReference type="OrthoDB" id="416178at2759"/>
<evidence type="ECO:0000313" key="5">
    <source>
        <dbReference type="Proteomes" id="UP000654075"/>
    </source>
</evidence>
<dbReference type="Gene3D" id="2.170.270.10">
    <property type="entry name" value="SET domain"/>
    <property type="match status" value="1"/>
</dbReference>
<dbReference type="SUPFAM" id="SSF82199">
    <property type="entry name" value="SET domain"/>
    <property type="match status" value="1"/>
</dbReference>
<dbReference type="EMBL" id="CAJNNW010032918">
    <property type="protein sequence ID" value="CAE8716164.1"/>
    <property type="molecule type" value="Genomic_DNA"/>
</dbReference>
<accession>A0A813L041</accession>
<dbReference type="InterPro" id="IPR001214">
    <property type="entry name" value="SET_dom"/>
</dbReference>
<evidence type="ECO:0000313" key="3">
    <source>
        <dbReference type="EMBL" id="CAE8716164.1"/>
    </source>
</evidence>
<feature type="domain" description="SET" evidence="1">
    <location>
        <begin position="250"/>
        <end position="377"/>
    </location>
</feature>
<name>A0A813L041_POLGL</name>